<evidence type="ECO:0000256" key="4">
    <source>
        <dbReference type="ARBA" id="ARBA00023098"/>
    </source>
</evidence>
<evidence type="ECO:0000313" key="7">
    <source>
        <dbReference type="Proteomes" id="UP000004713"/>
    </source>
</evidence>
<gene>
    <name evidence="6" type="ORF">BACSTE_02565</name>
</gene>
<comment type="caution">
    <text evidence="6">The sequence shown here is derived from an EMBL/GenBank/DDBJ whole genome shotgun (WGS) entry which is preliminary data.</text>
</comment>
<evidence type="ECO:0000256" key="1">
    <source>
        <dbReference type="ARBA" id="ARBA00005189"/>
    </source>
</evidence>
<keyword evidence="4" id="KW-0443">Lipid metabolism</keyword>
<dbReference type="PANTHER" id="PTHR37323">
    <property type="entry name" value="GCN5-RELATED N-ACETYLTRANSFERASE"/>
    <property type="match status" value="1"/>
</dbReference>
<evidence type="ECO:0000256" key="3">
    <source>
        <dbReference type="ARBA" id="ARBA00022679"/>
    </source>
</evidence>
<evidence type="ECO:0000256" key="2">
    <source>
        <dbReference type="ARBA" id="ARBA00022516"/>
    </source>
</evidence>
<reference evidence="6 7" key="2">
    <citation type="submission" date="2007-11" db="EMBL/GenBank/DDBJ databases">
        <authorList>
            <person name="Fulton L."/>
            <person name="Clifton S."/>
            <person name="Fulton B."/>
            <person name="Xu J."/>
            <person name="Minx P."/>
            <person name="Pepin K.H."/>
            <person name="Johnson M."/>
            <person name="Thiruvilangam P."/>
            <person name="Bhonagiri V."/>
            <person name="Nash W.E."/>
            <person name="Mardis E.R."/>
            <person name="Wilson R.K."/>
        </authorList>
    </citation>
    <scope>NUCLEOTIDE SEQUENCE [LARGE SCALE GENOMIC DNA]</scope>
    <source>
        <strain evidence="6 7">ATCC 43183</strain>
    </source>
</reference>
<dbReference type="EMBL" id="ABFZ02000020">
    <property type="protein sequence ID" value="EDS14876.1"/>
    <property type="molecule type" value="Genomic_DNA"/>
</dbReference>
<dbReference type="GO" id="GO:0006629">
    <property type="term" value="P:lipid metabolic process"/>
    <property type="evidence" value="ECO:0007669"/>
    <property type="project" value="UniProtKB-KW"/>
</dbReference>
<dbReference type="AlphaFoldDB" id="B0NSV0"/>
<reference evidence="6 7" key="1">
    <citation type="submission" date="2007-11" db="EMBL/GenBank/DDBJ databases">
        <title>Draft genome sequence of Bacteroides stercoris(ATCC 43183).</title>
        <authorList>
            <person name="Sudarsanam P."/>
            <person name="Ley R."/>
            <person name="Guruge J."/>
            <person name="Turnbaugh P.J."/>
            <person name="Mahowald M."/>
            <person name="Liep D."/>
            <person name="Gordon J."/>
        </authorList>
    </citation>
    <scope>NUCLEOTIDE SEQUENCE [LARGE SCALE GENOMIC DNA]</scope>
    <source>
        <strain evidence="6 7">ATCC 43183</strain>
    </source>
</reference>
<dbReference type="eggNOG" id="COG3176">
    <property type="taxonomic scope" value="Bacteria"/>
</dbReference>
<dbReference type="GO" id="GO:0016746">
    <property type="term" value="F:acyltransferase activity"/>
    <property type="evidence" value="ECO:0007669"/>
    <property type="project" value="UniProtKB-KW"/>
</dbReference>
<dbReference type="InterPro" id="IPR016181">
    <property type="entry name" value="Acyl_CoA_acyltransferase"/>
</dbReference>
<accession>B0NSV0</accession>
<dbReference type="HOGENOM" id="CLU_033329_0_0_10"/>
<comment type="pathway">
    <text evidence="1">Lipid metabolism.</text>
</comment>
<keyword evidence="3" id="KW-0808">Transferase</keyword>
<dbReference type="PANTHER" id="PTHR37323:SF1">
    <property type="entry name" value="L-ORNITHINE N(ALPHA)-ACYLTRANSFERASE"/>
    <property type="match status" value="1"/>
</dbReference>
<sequence length="340" mass="39058">MNIEYKKIEARKMEDIIAPISKELLKAELTEDKRLRMTNKSNNQIYIITAQDSPNTMKEIGRLREIAFRAAGGGTGMSMDIDEYDIMDNPYKQLIVWNPEEEEILGGYRYILGTDVRFDEHGAPILATAHMFNFSEKFLNEYLPTTIELGRSFVTLEYQSTRRDSKGLFALDNLWDGLGALTVVMPNVKYFFGKVTMYPSYIRKGRDMILYFLRKHFADKDSLITPMKPLQLESDEEELAALFCKDTFKEDYKILNGEIRKLGYNIPPLVNAYMSLSPTMRMFGTAINYGFGDVEETGILIAVDEILAEKRIRHIQSFIESEPEACKLTSGANKIFYPSR</sequence>
<evidence type="ECO:0000313" key="6">
    <source>
        <dbReference type="EMBL" id="EDS14876.1"/>
    </source>
</evidence>
<organism evidence="6 7">
    <name type="scientific">Bacteroides stercoris ATCC 43183</name>
    <dbReference type="NCBI Taxonomy" id="449673"/>
    <lineage>
        <taxon>Bacteria</taxon>
        <taxon>Pseudomonadati</taxon>
        <taxon>Bacteroidota</taxon>
        <taxon>Bacteroidia</taxon>
        <taxon>Bacteroidales</taxon>
        <taxon>Bacteroidaceae</taxon>
        <taxon>Bacteroides</taxon>
    </lineage>
</organism>
<dbReference type="InterPro" id="IPR052351">
    <property type="entry name" value="Ornithine_N-alpha-AT"/>
</dbReference>
<dbReference type="Pfam" id="PF13444">
    <property type="entry name" value="Acetyltransf_5"/>
    <property type="match status" value="1"/>
</dbReference>
<dbReference type="Proteomes" id="UP000004713">
    <property type="component" value="Unassembled WGS sequence"/>
</dbReference>
<keyword evidence="5" id="KW-0012">Acyltransferase</keyword>
<evidence type="ECO:0000256" key="5">
    <source>
        <dbReference type="ARBA" id="ARBA00023315"/>
    </source>
</evidence>
<proteinExistence type="predicted"/>
<protein>
    <submittedName>
        <fullName evidence="6">Hemolysin</fullName>
    </submittedName>
</protein>
<keyword evidence="2" id="KW-0444">Lipid biosynthesis</keyword>
<name>B0NSV0_BACSE</name>
<dbReference type="SUPFAM" id="SSF55729">
    <property type="entry name" value="Acyl-CoA N-acyltransferases (Nat)"/>
    <property type="match status" value="1"/>
</dbReference>